<keyword evidence="1" id="KW-0732">Signal</keyword>
<gene>
    <name evidence="2" type="ORF">BECKSD772D_GA0070982_10737</name>
</gene>
<name>A0A451BNP7_9GAMM</name>
<feature type="signal peptide" evidence="1">
    <location>
        <begin position="1"/>
        <end position="41"/>
    </location>
</feature>
<feature type="chain" id="PRO_5019051272" description="VWFA domain-containing protein" evidence="1">
    <location>
        <begin position="42"/>
        <end position="755"/>
    </location>
</feature>
<dbReference type="InterPro" id="IPR036465">
    <property type="entry name" value="vWFA_dom_sf"/>
</dbReference>
<accession>A0A451BNP7</accession>
<sequence length="755" mass="84775">MHCFLSVFHTSPRARTPGPRQKCLLPLLVILLFSLSVIANAADAEPTCTDGLFRQWTNGKGDGATIPGAFITAGIGDVPLYDAPNGKSLEKSIPFSQGYAVAEMRGAPSGGTWLRLRGAQPQWFDARTDGLICGKPRPIRAGTDRLALKAVAGLGVDRLGQRLRGNNAPRRDAPGISEISVYRHYFVFARRQGGRHSDCESLTNDAGNTEWWLLGEKQLPTTRNSGLVGWFPACRLIPWKTRQAVRPVRGTVVRLEKTGKEIATSLATESDKVFFALLEDTDPDYRIAFYGAGDSGVSYRDEAAARGATAEVYPRYENPSVVFLVDGTASTRPHIKYMRQALRSIQGELTRQYGNNIRYALAAYRDAKHGIKRHFQIYSGLTSDLEILLNARLPALQHDTQAWSAPSGDDFQEDLFYGLVRVLEDLLPRSARKKTLPIIVILGDMGSHERSVDFSRLAGMRDETVHLIFFQTPPDGSVPTDKRQAYDAAYQTFERQANRLRDKKIFTVMKPHLGLQSEKIARAMAKDLQVMAQTGKKLPRFSQEIAAGAAVVDALERVDWPVEWRPGFIAALKQAGFPTEYIRERRFQMVIPALVPQGQVQERVMVDKDDLRRWTTTLEVLAANPELRESGTLADQLGDALTKHAGERPDRDEPLDVFLSRTVDLPVRTELLNHSLAEIEKMSPQALTRQFDYLSHVVERFRMIANGVIRESRRETDGLTGEVRWAFYDRERNYNPWLPAGNRRWVAYLPMEYLP</sequence>
<evidence type="ECO:0000256" key="1">
    <source>
        <dbReference type="SAM" id="SignalP"/>
    </source>
</evidence>
<proteinExistence type="predicted"/>
<evidence type="ECO:0008006" key="3">
    <source>
        <dbReference type="Google" id="ProtNLM"/>
    </source>
</evidence>
<protein>
    <recommendedName>
        <fullName evidence="3">VWFA domain-containing protein</fullName>
    </recommendedName>
</protein>
<dbReference type="SUPFAM" id="SSF53300">
    <property type="entry name" value="vWA-like"/>
    <property type="match status" value="1"/>
</dbReference>
<dbReference type="Gene3D" id="3.40.50.410">
    <property type="entry name" value="von Willebrand factor, type A domain"/>
    <property type="match status" value="1"/>
</dbReference>
<reference evidence="2" key="1">
    <citation type="submission" date="2019-02" db="EMBL/GenBank/DDBJ databases">
        <authorList>
            <person name="Gruber-Vodicka R. H."/>
            <person name="Seah K. B. B."/>
        </authorList>
    </citation>
    <scope>NUCLEOTIDE SEQUENCE</scope>
    <source>
        <strain evidence="2">BECK_S127</strain>
    </source>
</reference>
<dbReference type="EMBL" id="CAADHB010000073">
    <property type="protein sequence ID" value="VFK79912.1"/>
    <property type="molecule type" value="Genomic_DNA"/>
</dbReference>
<dbReference type="AlphaFoldDB" id="A0A451BNP7"/>
<evidence type="ECO:0000313" key="2">
    <source>
        <dbReference type="EMBL" id="VFK79912.1"/>
    </source>
</evidence>
<organism evidence="2">
    <name type="scientific">Candidatus Kentrum sp. SD</name>
    <dbReference type="NCBI Taxonomy" id="2126332"/>
    <lineage>
        <taxon>Bacteria</taxon>
        <taxon>Pseudomonadati</taxon>
        <taxon>Pseudomonadota</taxon>
        <taxon>Gammaproteobacteria</taxon>
        <taxon>Candidatus Kentrum</taxon>
    </lineage>
</organism>